<keyword evidence="3" id="KW-1185">Reference proteome</keyword>
<dbReference type="OrthoDB" id="7432299at2"/>
<dbReference type="EMBL" id="WTYR01000001">
    <property type="protein sequence ID" value="MXP08576.1"/>
    <property type="molecule type" value="Genomic_DNA"/>
</dbReference>
<dbReference type="Proteomes" id="UP000429229">
    <property type="component" value="Unassembled WGS sequence"/>
</dbReference>
<comment type="caution">
    <text evidence="2">The sequence shown here is derived from an EMBL/GenBank/DDBJ whole genome shotgun (WGS) entry which is preliminary data.</text>
</comment>
<dbReference type="RefSeq" id="WP_160615119.1">
    <property type="nucleotide sequence ID" value="NZ_WTYR01000001.1"/>
</dbReference>
<organism evidence="2 3">
    <name type="scientific">Alteriqipengyuania halimionae</name>
    <dbReference type="NCBI Taxonomy" id="1926630"/>
    <lineage>
        <taxon>Bacteria</taxon>
        <taxon>Pseudomonadati</taxon>
        <taxon>Pseudomonadota</taxon>
        <taxon>Alphaproteobacteria</taxon>
        <taxon>Sphingomonadales</taxon>
        <taxon>Erythrobacteraceae</taxon>
        <taxon>Alteriqipengyuania</taxon>
    </lineage>
</organism>
<evidence type="ECO:0000256" key="1">
    <source>
        <dbReference type="SAM" id="SignalP"/>
    </source>
</evidence>
<evidence type="ECO:0000313" key="2">
    <source>
        <dbReference type="EMBL" id="MXP08576.1"/>
    </source>
</evidence>
<gene>
    <name evidence="2" type="ORF">GRI68_00070</name>
</gene>
<protein>
    <submittedName>
        <fullName evidence="2">Uncharacterized protein</fullName>
    </submittedName>
</protein>
<accession>A0A6I4TYC1</accession>
<evidence type="ECO:0000313" key="3">
    <source>
        <dbReference type="Proteomes" id="UP000429229"/>
    </source>
</evidence>
<name>A0A6I4TYC1_9SPHN</name>
<sequence>MPKLIRYALLPLLIAACAPEAGSVEAHDFPRLVPEPVQRDGQPTTLVGWHDASTPYSQNRILPDDPSFAGAVMLTVGDVAVDFDRGLVEALAHEGVSEPTVVARRDLTGTIPETFSTAIDNPRGRYSTFVADAVGPDGPVRIAGLWLQSPVDDEPGSTFEMFIAPRDTFEAMGGWFVPTARYFDISFVDPAEVDLTRHGTLPPEEAAQKIAEHFGELMSFILQSQALMSAMTQQTLSIQQGLDQVEPRGLQDPMYKP</sequence>
<feature type="chain" id="PRO_5026361634" evidence="1">
    <location>
        <begin position="27"/>
        <end position="257"/>
    </location>
</feature>
<keyword evidence="1" id="KW-0732">Signal</keyword>
<dbReference type="PROSITE" id="PS51257">
    <property type="entry name" value="PROKAR_LIPOPROTEIN"/>
    <property type="match status" value="1"/>
</dbReference>
<feature type="signal peptide" evidence="1">
    <location>
        <begin position="1"/>
        <end position="26"/>
    </location>
</feature>
<proteinExistence type="predicted"/>
<reference evidence="2 3" key="1">
    <citation type="submission" date="2019-12" db="EMBL/GenBank/DDBJ databases">
        <title>Genomic-based taxomic classification of the family Erythrobacteraceae.</title>
        <authorList>
            <person name="Xu L."/>
        </authorList>
    </citation>
    <scope>NUCLEOTIDE SEQUENCE [LARGE SCALE GENOMIC DNA]</scope>
    <source>
        <strain evidence="2 3">LMG 29519</strain>
    </source>
</reference>
<dbReference type="AlphaFoldDB" id="A0A6I4TYC1"/>